<gene>
    <name evidence="1" type="ORF">EVAR_5858_1</name>
</gene>
<comment type="caution">
    <text evidence="1">The sequence shown here is derived from an EMBL/GenBank/DDBJ whole genome shotgun (WGS) entry which is preliminary data.</text>
</comment>
<accession>A0A4C1TCT6</accession>
<organism evidence="1 2">
    <name type="scientific">Eumeta variegata</name>
    <name type="common">Bagworm moth</name>
    <name type="synonym">Eumeta japonica</name>
    <dbReference type="NCBI Taxonomy" id="151549"/>
    <lineage>
        <taxon>Eukaryota</taxon>
        <taxon>Metazoa</taxon>
        <taxon>Ecdysozoa</taxon>
        <taxon>Arthropoda</taxon>
        <taxon>Hexapoda</taxon>
        <taxon>Insecta</taxon>
        <taxon>Pterygota</taxon>
        <taxon>Neoptera</taxon>
        <taxon>Endopterygota</taxon>
        <taxon>Lepidoptera</taxon>
        <taxon>Glossata</taxon>
        <taxon>Ditrysia</taxon>
        <taxon>Tineoidea</taxon>
        <taxon>Psychidae</taxon>
        <taxon>Oiketicinae</taxon>
        <taxon>Eumeta</taxon>
    </lineage>
</organism>
<name>A0A4C1TCT6_EUMVA</name>
<keyword evidence="2" id="KW-1185">Reference proteome</keyword>
<dbReference type="EMBL" id="BGZK01000049">
    <property type="protein sequence ID" value="GBP12016.1"/>
    <property type="molecule type" value="Genomic_DNA"/>
</dbReference>
<reference evidence="1 2" key="1">
    <citation type="journal article" date="2019" name="Commun. Biol.">
        <title>The bagworm genome reveals a unique fibroin gene that provides high tensile strength.</title>
        <authorList>
            <person name="Kono N."/>
            <person name="Nakamura H."/>
            <person name="Ohtoshi R."/>
            <person name="Tomita M."/>
            <person name="Numata K."/>
            <person name="Arakawa K."/>
        </authorList>
    </citation>
    <scope>NUCLEOTIDE SEQUENCE [LARGE SCALE GENOMIC DNA]</scope>
</reference>
<evidence type="ECO:0000313" key="2">
    <source>
        <dbReference type="Proteomes" id="UP000299102"/>
    </source>
</evidence>
<dbReference type="AlphaFoldDB" id="A0A4C1TCT6"/>
<sequence length="88" mass="9471">MVPTNITNAKVWCSSAPTLTRAAAARAGARGPSDRGWSYNFPGSYFFVALKYYPAKNNGLSILRLSSSGEYSAAQLPTAVEQSQRARP</sequence>
<protein>
    <submittedName>
        <fullName evidence="1">Uncharacterized protein</fullName>
    </submittedName>
</protein>
<dbReference type="Proteomes" id="UP000299102">
    <property type="component" value="Unassembled WGS sequence"/>
</dbReference>
<proteinExistence type="predicted"/>
<evidence type="ECO:0000313" key="1">
    <source>
        <dbReference type="EMBL" id="GBP12016.1"/>
    </source>
</evidence>